<dbReference type="PANTHER" id="PTHR39556">
    <property type="entry name" value="PROTEIN, PUTATIVE-RELATED"/>
    <property type="match status" value="1"/>
</dbReference>
<name>A0A9E2BJ41_PSYF1</name>
<feature type="transmembrane region" description="Helical" evidence="1">
    <location>
        <begin position="147"/>
        <end position="167"/>
    </location>
</feature>
<keyword evidence="1" id="KW-0812">Transmembrane</keyword>
<organism evidence="2 3">
    <name type="scientific">Psychracetigena formicireducens</name>
    <dbReference type="NCBI Taxonomy" id="2986056"/>
    <lineage>
        <taxon>Bacteria</taxon>
        <taxon>Bacillati</taxon>
        <taxon>Candidatus Lithacetigenota</taxon>
        <taxon>Candidatus Psychracetigena</taxon>
    </lineage>
</organism>
<feature type="transmembrane region" description="Helical" evidence="1">
    <location>
        <begin position="241"/>
        <end position="259"/>
    </location>
</feature>
<feature type="transmembrane region" description="Helical" evidence="1">
    <location>
        <begin position="310"/>
        <end position="343"/>
    </location>
</feature>
<feature type="transmembrane region" description="Helical" evidence="1">
    <location>
        <begin position="218"/>
        <end position="235"/>
    </location>
</feature>
<protein>
    <recommendedName>
        <fullName evidence="4">DUF401 family protein</fullName>
    </recommendedName>
</protein>
<reference evidence="2 3" key="1">
    <citation type="journal article" date="2021" name="bioRxiv">
        <title>Unique metabolic strategies in Hadean analogues reveal hints for primordial physiology.</title>
        <authorList>
            <person name="Nobu M.K."/>
            <person name="Nakai R."/>
            <person name="Tamazawa S."/>
            <person name="Mori H."/>
            <person name="Toyoda A."/>
            <person name="Ijiri A."/>
            <person name="Suzuki S."/>
            <person name="Kurokawa K."/>
            <person name="Kamagata Y."/>
            <person name="Tamaki H."/>
        </authorList>
    </citation>
    <scope>NUCLEOTIDE SEQUENCE [LARGE SCALE GENOMIC DNA]</scope>
    <source>
        <strain evidence="2">BS525</strain>
    </source>
</reference>
<feature type="transmembrane region" description="Helical" evidence="1">
    <location>
        <begin position="59"/>
        <end position="76"/>
    </location>
</feature>
<dbReference type="PANTHER" id="PTHR39556:SF1">
    <property type="entry name" value="PROTEIN, PUTATIVE-RELATED"/>
    <property type="match status" value="1"/>
</dbReference>
<dbReference type="EMBL" id="QLTW01000061">
    <property type="protein sequence ID" value="MBT9145210.1"/>
    <property type="molecule type" value="Genomic_DNA"/>
</dbReference>
<feature type="transmembrane region" description="Helical" evidence="1">
    <location>
        <begin position="355"/>
        <end position="376"/>
    </location>
</feature>
<dbReference type="AlphaFoldDB" id="A0A9E2BJ41"/>
<dbReference type="InterPro" id="IPR007294">
    <property type="entry name" value="DUF401"/>
</dbReference>
<keyword evidence="1" id="KW-1133">Transmembrane helix</keyword>
<gene>
    <name evidence="2" type="ORF">DDT42_01080</name>
</gene>
<evidence type="ECO:0008006" key="4">
    <source>
        <dbReference type="Google" id="ProtNLM"/>
    </source>
</evidence>
<evidence type="ECO:0000313" key="3">
    <source>
        <dbReference type="Proteomes" id="UP000811545"/>
    </source>
</evidence>
<proteinExistence type="predicted"/>
<dbReference type="Proteomes" id="UP000811545">
    <property type="component" value="Unassembled WGS sequence"/>
</dbReference>
<evidence type="ECO:0000256" key="1">
    <source>
        <dbReference type="SAM" id="Phobius"/>
    </source>
</evidence>
<feature type="transmembrane region" description="Helical" evidence="1">
    <location>
        <begin position="173"/>
        <end position="192"/>
    </location>
</feature>
<keyword evidence="1" id="KW-0472">Membrane</keyword>
<evidence type="ECO:0000313" key="2">
    <source>
        <dbReference type="EMBL" id="MBT9145210.1"/>
    </source>
</evidence>
<feature type="transmembrane region" description="Helical" evidence="1">
    <location>
        <begin position="388"/>
        <end position="408"/>
    </location>
</feature>
<comment type="caution">
    <text evidence="2">The sequence shown here is derived from an EMBL/GenBank/DDBJ whole genome shotgun (WGS) entry which is preliminary data.</text>
</comment>
<accession>A0A9E2BJ41</accession>
<dbReference type="Pfam" id="PF04165">
    <property type="entry name" value="DUF401"/>
    <property type="match status" value="1"/>
</dbReference>
<sequence>MDALIKVGIVFIGIIILQRFKIALTWIIFLAALVIGPLFNLSLWKTLETIFIGAASEKAIYLFLVLYMIAIMEAILRTTGALGEITSRLNEIVRNPLISGSSLPALLGLLPSAGGARFSAPLTSSALENTSFKPGEKVFINYWFRHIWEPFLPIYPALILAVSIIPLELSSFITRNVVFSLLMFLIGWLVIFRKNKTEKLDNNFRLPPQKILENIKRIFFIALPILIPVIAVITFKNGTEVLLYSLIMVVLGLLIFNRMGVQKSFSILKEAFKIEILLLVGAVLAFKEVLEVSGSLNLIGIFFQETGLTPLPIFILLPLITGLLTGISQAYVGITFPLLRLLLPEDANMLSWYSTAYLAGFMGVMLSPVHLCLILTKDYFKTELFSAFPYLFQAVIPMLLIIWLAFYFI</sequence>
<feature type="transmembrane region" description="Helical" evidence="1">
    <location>
        <begin position="271"/>
        <end position="290"/>
    </location>
</feature>